<accession>A0A091R1Z5</accession>
<dbReference type="AlphaFoldDB" id="A0A091R1Z5"/>
<organism evidence="1 2">
    <name type="scientific">Mesitornis unicolor</name>
    <name type="common">brown roatelo</name>
    <dbReference type="NCBI Taxonomy" id="54374"/>
    <lineage>
        <taxon>Eukaryota</taxon>
        <taxon>Metazoa</taxon>
        <taxon>Chordata</taxon>
        <taxon>Craniata</taxon>
        <taxon>Vertebrata</taxon>
        <taxon>Euteleostomi</taxon>
        <taxon>Archelosauria</taxon>
        <taxon>Archosauria</taxon>
        <taxon>Dinosauria</taxon>
        <taxon>Saurischia</taxon>
        <taxon>Theropoda</taxon>
        <taxon>Coelurosauria</taxon>
        <taxon>Aves</taxon>
        <taxon>Neognathae</taxon>
        <taxon>Neoaves</taxon>
        <taxon>Columbimorphae</taxon>
        <taxon>Mesitornithiformes</taxon>
        <taxon>Mesitornithidae</taxon>
        <taxon>Mesitornis</taxon>
    </lineage>
</organism>
<feature type="non-terminal residue" evidence="1">
    <location>
        <position position="55"/>
    </location>
</feature>
<gene>
    <name evidence="1" type="ORF">N332_13489</name>
</gene>
<evidence type="ECO:0000313" key="2">
    <source>
        <dbReference type="Proteomes" id="UP000053369"/>
    </source>
</evidence>
<protein>
    <submittedName>
        <fullName evidence="1">Uncharacterized protein</fullName>
    </submittedName>
</protein>
<sequence>NGSKLEHRRFNMNMRKNFFTVRVTEHWTRLPGEVVESPSLETFKTHLETFLCDLV</sequence>
<dbReference type="EMBL" id="KK808065">
    <property type="protein sequence ID" value="KFQ33523.1"/>
    <property type="molecule type" value="Genomic_DNA"/>
</dbReference>
<dbReference type="Proteomes" id="UP000053369">
    <property type="component" value="Unassembled WGS sequence"/>
</dbReference>
<proteinExistence type="predicted"/>
<name>A0A091R1Z5_9AVES</name>
<keyword evidence="2" id="KW-1185">Reference proteome</keyword>
<reference evidence="1 2" key="1">
    <citation type="submission" date="2014-04" db="EMBL/GenBank/DDBJ databases">
        <title>Genome evolution of avian class.</title>
        <authorList>
            <person name="Zhang G."/>
            <person name="Li C."/>
        </authorList>
    </citation>
    <scope>NUCLEOTIDE SEQUENCE [LARGE SCALE GENOMIC DNA]</scope>
    <source>
        <strain evidence="1">BGI_N332</strain>
    </source>
</reference>
<feature type="non-terminal residue" evidence="1">
    <location>
        <position position="1"/>
    </location>
</feature>
<evidence type="ECO:0000313" key="1">
    <source>
        <dbReference type="EMBL" id="KFQ33523.1"/>
    </source>
</evidence>